<proteinExistence type="inferred from homology"/>
<sequence length="700" mass="78195">MKTPLFCLMSTALFAQPLPYPETRQDPAISDDYHGTKVADPYRWLEDDNSEETKAWVTAQNAVTFPYLHQLPKRAELRARLEKLWNYERVGVPFEEGGHWFFNRNSGLQNQSVLYVTEDLGKEPRLLLDPNTLSTDGTTSLTETAPSPDGKFLVYGLSKAGSDWQEFRVKDIATGQDSADVLEWIKFSGASWAKDSRGFYYSRYPQPKEGAALTEANKNQKVYFHQLGTPQAEDRLVYERPDQPDWGLHAYVTDDGHYLTFSVTEGTDPKKRIFYQDLTQPGAKVVELLNDFDAAYSFVDNVGPVFYFHTNLDAPRYRVIAIDVTKPERANWREILPQTEDKLDGVSIVGGQILAEYLKDARSDMRAYDLDGKLIRAIQLPGIGTIGGFNGRRSDTFTHYAFTSFTTPGAIYRYDIATGQSSLYRQPKVDFDGSQYETKQIFATSKDGTRVPMFIVHKKGLKLDGNNATLLYGYGGFNISLTPGFSIGRTVWLEMGGVYAMANLRGGGEYGADWHRAGTKLTKQNVFDDFIACAQHLQKEGYTSPKKLAIMGGSNGGLLVGACMAQRPELFGAALPAVGVMDMLRFHLFTIGWAWKSDYGSSEKADEFKALYAYSPLHNLKPGTRYPATLITTADHDDRVVPAHSFKFAARLQACQAKDGPPVLIRIETSAGHGAGTALKKVIEETADEWAFLHQVLEME</sequence>
<evidence type="ECO:0000256" key="6">
    <source>
        <dbReference type="ARBA" id="ARBA00022825"/>
    </source>
</evidence>
<dbReference type="AlphaFoldDB" id="A0A7W7YJX7"/>
<dbReference type="Gene3D" id="3.40.50.1820">
    <property type="entry name" value="alpha/beta hydrolase"/>
    <property type="match status" value="1"/>
</dbReference>
<accession>A0A7W7YJX7</accession>
<reference evidence="9 10" key="1">
    <citation type="submission" date="2020-08" db="EMBL/GenBank/DDBJ databases">
        <title>Genomic Encyclopedia of Type Strains, Phase IV (KMG-IV): sequencing the most valuable type-strain genomes for metagenomic binning, comparative biology and taxonomic classification.</title>
        <authorList>
            <person name="Goeker M."/>
        </authorList>
    </citation>
    <scope>NUCLEOTIDE SEQUENCE [LARGE SCALE GENOMIC DNA]</scope>
    <source>
        <strain evidence="9 10">DSM 12251</strain>
    </source>
</reference>
<dbReference type="SUPFAM" id="SSF53474">
    <property type="entry name" value="alpha/beta-Hydrolases"/>
    <property type="match status" value="1"/>
</dbReference>
<evidence type="ECO:0000256" key="2">
    <source>
        <dbReference type="ARBA" id="ARBA00005228"/>
    </source>
</evidence>
<dbReference type="PRINTS" id="PR00862">
    <property type="entry name" value="PROLIGOPTASE"/>
</dbReference>
<dbReference type="InterPro" id="IPR023302">
    <property type="entry name" value="Pept_S9A_N"/>
</dbReference>
<comment type="similarity">
    <text evidence="2">Belongs to the peptidase S9A family.</text>
</comment>
<keyword evidence="10" id="KW-1185">Reference proteome</keyword>
<evidence type="ECO:0000313" key="9">
    <source>
        <dbReference type="EMBL" id="MBB5037484.1"/>
    </source>
</evidence>
<evidence type="ECO:0000256" key="1">
    <source>
        <dbReference type="ARBA" id="ARBA00001070"/>
    </source>
</evidence>
<dbReference type="EMBL" id="JACHIF010000003">
    <property type="protein sequence ID" value="MBB5037484.1"/>
    <property type="molecule type" value="Genomic_DNA"/>
</dbReference>
<dbReference type="PANTHER" id="PTHR42881">
    <property type="entry name" value="PROLYL ENDOPEPTIDASE"/>
    <property type="match status" value="1"/>
</dbReference>
<dbReference type="FunFam" id="2.130.10.120:FF:000001">
    <property type="entry name" value="Prolyl endopeptidase"/>
    <property type="match status" value="1"/>
</dbReference>
<dbReference type="InterPro" id="IPR051167">
    <property type="entry name" value="Prolyl_oligopep/macrocyclase"/>
</dbReference>
<dbReference type="GO" id="GO:0006508">
    <property type="term" value="P:proteolysis"/>
    <property type="evidence" value="ECO:0007669"/>
    <property type="project" value="UniProtKB-KW"/>
</dbReference>
<dbReference type="Proteomes" id="UP000534294">
    <property type="component" value="Unassembled WGS sequence"/>
</dbReference>
<feature type="domain" description="Peptidase S9 prolyl oligopeptidase catalytic" evidence="7">
    <location>
        <begin position="485"/>
        <end position="698"/>
    </location>
</feature>
<organism evidence="9 10">
    <name type="scientific">Prosthecobacter dejongeii</name>
    <dbReference type="NCBI Taxonomy" id="48465"/>
    <lineage>
        <taxon>Bacteria</taxon>
        <taxon>Pseudomonadati</taxon>
        <taxon>Verrucomicrobiota</taxon>
        <taxon>Verrucomicrobiia</taxon>
        <taxon>Verrucomicrobiales</taxon>
        <taxon>Verrucomicrobiaceae</taxon>
        <taxon>Prosthecobacter</taxon>
    </lineage>
</organism>
<keyword evidence="6" id="KW-0720">Serine protease</keyword>
<protein>
    <recommendedName>
        <fullName evidence="3">prolyl oligopeptidase</fullName>
        <ecNumber evidence="3">3.4.21.26</ecNumber>
    </recommendedName>
</protein>
<evidence type="ECO:0000256" key="5">
    <source>
        <dbReference type="ARBA" id="ARBA00022801"/>
    </source>
</evidence>
<keyword evidence="4" id="KW-0645">Protease</keyword>
<dbReference type="FunFam" id="3.40.50.1820:FF:000005">
    <property type="entry name" value="Prolyl endopeptidase"/>
    <property type="match status" value="1"/>
</dbReference>
<dbReference type="GO" id="GO:0005829">
    <property type="term" value="C:cytosol"/>
    <property type="evidence" value="ECO:0007669"/>
    <property type="project" value="TreeGrafter"/>
</dbReference>
<evidence type="ECO:0000313" key="10">
    <source>
        <dbReference type="Proteomes" id="UP000534294"/>
    </source>
</evidence>
<feature type="domain" description="Peptidase S9A N-terminal" evidence="8">
    <location>
        <begin position="21"/>
        <end position="426"/>
    </location>
</feature>
<dbReference type="PANTHER" id="PTHR42881:SF2">
    <property type="entry name" value="PROLYL ENDOPEPTIDASE"/>
    <property type="match status" value="1"/>
</dbReference>
<comment type="caution">
    <text evidence="9">The sequence shown here is derived from an EMBL/GenBank/DDBJ whole genome shotgun (WGS) entry which is preliminary data.</text>
</comment>
<name>A0A7W7YJX7_9BACT</name>
<dbReference type="RefSeq" id="WP_184207442.1">
    <property type="nucleotide sequence ID" value="NZ_JACHIF010000003.1"/>
</dbReference>
<dbReference type="GO" id="GO:0070012">
    <property type="term" value="F:oligopeptidase activity"/>
    <property type="evidence" value="ECO:0007669"/>
    <property type="project" value="TreeGrafter"/>
</dbReference>
<dbReference type="InterPro" id="IPR001375">
    <property type="entry name" value="Peptidase_S9_cat"/>
</dbReference>
<dbReference type="Pfam" id="PF02897">
    <property type="entry name" value="Peptidase_S9_N"/>
    <property type="match status" value="1"/>
</dbReference>
<dbReference type="Pfam" id="PF00326">
    <property type="entry name" value="Peptidase_S9"/>
    <property type="match status" value="1"/>
</dbReference>
<evidence type="ECO:0000259" key="7">
    <source>
        <dbReference type="Pfam" id="PF00326"/>
    </source>
</evidence>
<dbReference type="GO" id="GO:0004252">
    <property type="term" value="F:serine-type endopeptidase activity"/>
    <property type="evidence" value="ECO:0007669"/>
    <property type="project" value="UniProtKB-EC"/>
</dbReference>
<dbReference type="Gene3D" id="2.130.10.120">
    <property type="entry name" value="Prolyl oligopeptidase, N-terminal domain"/>
    <property type="match status" value="1"/>
</dbReference>
<dbReference type="InterPro" id="IPR002470">
    <property type="entry name" value="Peptidase_S9A"/>
</dbReference>
<dbReference type="InterPro" id="IPR029058">
    <property type="entry name" value="AB_hydrolase_fold"/>
</dbReference>
<evidence type="ECO:0000256" key="3">
    <source>
        <dbReference type="ARBA" id="ARBA00011897"/>
    </source>
</evidence>
<evidence type="ECO:0000256" key="4">
    <source>
        <dbReference type="ARBA" id="ARBA00022670"/>
    </source>
</evidence>
<gene>
    <name evidence="9" type="ORF">HNQ64_001733</name>
</gene>
<comment type="catalytic activity">
    <reaction evidence="1">
        <text>Hydrolysis of Pro-|-Xaa &gt;&gt; Ala-|-Xaa in oligopeptides.</text>
        <dbReference type="EC" id="3.4.21.26"/>
    </reaction>
</comment>
<evidence type="ECO:0000259" key="8">
    <source>
        <dbReference type="Pfam" id="PF02897"/>
    </source>
</evidence>
<dbReference type="EC" id="3.4.21.26" evidence="3"/>
<dbReference type="SUPFAM" id="SSF50993">
    <property type="entry name" value="Peptidase/esterase 'gauge' domain"/>
    <property type="match status" value="1"/>
</dbReference>
<keyword evidence="5 9" id="KW-0378">Hydrolase</keyword>